<evidence type="ECO:0000256" key="13">
    <source>
        <dbReference type="ARBA" id="ARBA00083736"/>
    </source>
</evidence>
<dbReference type="EC" id="1.11.1.29" evidence="10"/>
<evidence type="ECO:0000256" key="9">
    <source>
        <dbReference type="ARBA" id="ARBA00065226"/>
    </source>
</evidence>
<dbReference type="InterPro" id="IPR024706">
    <property type="entry name" value="Peroxiredoxin_AhpC-typ"/>
</dbReference>
<evidence type="ECO:0000259" key="15">
    <source>
        <dbReference type="PROSITE" id="PS51352"/>
    </source>
</evidence>
<dbReference type="KEGG" id="ima:PO878_12665"/>
<dbReference type="FunFam" id="3.40.30.10:FF:000118">
    <property type="entry name" value="Peroxiredoxin AhpE"/>
    <property type="match status" value="1"/>
</dbReference>
<dbReference type="EMBL" id="CP116942">
    <property type="protein sequence ID" value="WCO65348.1"/>
    <property type="molecule type" value="Genomic_DNA"/>
</dbReference>
<dbReference type="GO" id="GO:0004601">
    <property type="term" value="F:peroxidase activity"/>
    <property type="evidence" value="ECO:0007669"/>
    <property type="project" value="UniProtKB-KW"/>
</dbReference>
<evidence type="ECO:0000256" key="11">
    <source>
        <dbReference type="ARBA" id="ARBA00068979"/>
    </source>
</evidence>
<keyword evidence="17" id="KW-1185">Reference proteome</keyword>
<protein>
    <recommendedName>
        <fullName evidence="11">Alkyl hydroperoxide reductase E</fullName>
        <ecNumber evidence="10">1.11.1.29</ecNumber>
    </recommendedName>
    <alternativeName>
        <fullName evidence="12">Mycoredoxin-dependent peroxiredoxin</fullName>
    </alternativeName>
    <alternativeName>
        <fullName evidence="13">Peroxiredoxin AhpE</fullName>
    </alternativeName>
    <alternativeName>
        <fullName evidence="5">Thioredoxin peroxidase</fullName>
    </alternativeName>
</protein>
<dbReference type="PANTHER" id="PTHR43110">
    <property type="entry name" value="THIOL PEROXIDASE"/>
    <property type="match status" value="1"/>
</dbReference>
<evidence type="ECO:0000256" key="8">
    <source>
        <dbReference type="ARBA" id="ARBA00060973"/>
    </source>
</evidence>
<dbReference type="RefSeq" id="WP_272734873.1">
    <property type="nucleotide sequence ID" value="NZ_CP116942.1"/>
</dbReference>
<evidence type="ECO:0000313" key="17">
    <source>
        <dbReference type="Proteomes" id="UP001216390"/>
    </source>
</evidence>
<feature type="active site" description="Cysteine sulfenic acid (-SOH) intermediate; for peroxidase activity" evidence="14">
    <location>
        <position position="46"/>
    </location>
</feature>
<evidence type="ECO:0000256" key="4">
    <source>
        <dbReference type="ARBA" id="ARBA00023284"/>
    </source>
</evidence>
<evidence type="ECO:0000256" key="3">
    <source>
        <dbReference type="ARBA" id="ARBA00023002"/>
    </source>
</evidence>
<comment type="similarity">
    <text evidence="8">Belongs to the peroxiredoxin family. AhpE subfamily.</text>
</comment>
<gene>
    <name evidence="16" type="ORF">PO878_12665</name>
</gene>
<dbReference type="Gene3D" id="3.40.30.10">
    <property type="entry name" value="Glutaredoxin"/>
    <property type="match status" value="1"/>
</dbReference>
<evidence type="ECO:0000313" key="16">
    <source>
        <dbReference type="EMBL" id="WCO65348.1"/>
    </source>
</evidence>
<reference evidence="16" key="1">
    <citation type="submission" date="2023-01" db="EMBL/GenBank/DDBJ databases">
        <title>The diversity of Class Acidimicrobiia in South China Sea sediment environments and the proposal of Iamia marina sp. nov., a novel species of the genus Iamia.</title>
        <authorList>
            <person name="He Y."/>
            <person name="Tian X."/>
        </authorList>
    </citation>
    <scope>NUCLEOTIDE SEQUENCE</scope>
    <source>
        <strain evidence="16">DSM 19957</strain>
    </source>
</reference>
<proteinExistence type="inferred from homology"/>
<dbReference type="InterPro" id="IPR050455">
    <property type="entry name" value="Tpx_Peroxidase_subfamily"/>
</dbReference>
<evidence type="ECO:0000256" key="1">
    <source>
        <dbReference type="ARBA" id="ARBA00022559"/>
    </source>
</evidence>
<dbReference type="PIRSF" id="PIRSF000239">
    <property type="entry name" value="AHPC"/>
    <property type="match status" value="1"/>
</dbReference>
<evidence type="ECO:0000256" key="7">
    <source>
        <dbReference type="ARBA" id="ARBA00056930"/>
    </source>
</evidence>
<dbReference type="Pfam" id="PF00578">
    <property type="entry name" value="AhpC-TSA"/>
    <property type="match status" value="1"/>
</dbReference>
<organism evidence="16 17">
    <name type="scientific">Iamia majanohamensis</name>
    <dbReference type="NCBI Taxonomy" id="467976"/>
    <lineage>
        <taxon>Bacteria</taxon>
        <taxon>Bacillati</taxon>
        <taxon>Actinomycetota</taxon>
        <taxon>Acidimicrobiia</taxon>
        <taxon>Acidimicrobiales</taxon>
        <taxon>Iamiaceae</taxon>
        <taxon>Iamia</taxon>
    </lineage>
</organism>
<dbReference type="Proteomes" id="UP001216390">
    <property type="component" value="Chromosome"/>
</dbReference>
<feature type="domain" description="Thioredoxin" evidence="15">
    <location>
        <begin position="3"/>
        <end position="154"/>
    </location>
</feature>
<evidence type="ECO:0000256" key="2">
    <source>
        <dbReference type="ARBA" id="ARBA00022862"/>
    </source>
</evidence>
<evidence type="ECO:0000256" key="12">
    <source>
        <dbReference type="ARBA" id="ARBA00082991"/>
    </source>
</evidence>
<evidence type="ECO:0000256" key="14">
    <source>
        <dbReference type="PIRSR" id="PIRSR000239-1"/>
    </source>
</evidence>
<dbReference type="SUPFAM" id="SSF52833">
    <property type="entry name" value="Thioredoxin-like"/>
    <property type="match status" value="1"/>
</dbReference>
<name>A0AAF0BTW8_9ACTN</name>
<comment type="catalytic activity">
    <reaction evidence="6">
        <text>[mycoredoxin]-L-dithiol + a hydroperoxide = [mycoredoxin]-L-disulfide + an alcohol + H2O</text>
        <dbReference type="Rhea" id="RHEA:62640"/>
        <dbReference type="Rhea" id="RHEA-COMP:16137"/>
        <dbReference type="Rhea" id="RHEA-COMP:16138"/>
        <dbReference type="ChEBI" id="CHEBI:15377"/>
        <dbReference type="ChEBI" id="CHEBI:29950"/>
        <dbReference type="ChEBI" id="CHEBI:30879"/>
        <dbReference type="ChEBI" id="CHEBI:35924"/>
        <dbReference type="ChEBI" id="CHEBI:50058"/>
        <dbReference type="EC" id="1.11.1.29"/>
    </reaction>
</comment>
<dbReference type="PANTHER" id="PTHR43110:SF1">
    <property type="entry name" value="THIOL PEROXIDASE"/>
    <property type="match status" value="1"/>
</dbReference>
<dbReference type="PROSITE" id="PS51352">
    <property type="entry name" value="THIOREDOXIN_2"/>
    <property type="match status" value="1"/>
</dbReference>
<accession>A0AAF0BTW8</accession>
<sequence length="154" mass="16766">MTLSIGDEAPDFELKDQDGGTVRLSSFRGEKAVAVVFYPFTFTGVCEGELCELRDDVGEYEAAGVQVVAISCDSPFAQKQWAEQKGWTFPVLSDFWPHGETARAYGVFDEALGCATRGTFLVDRDGKVADMFASEGLGTPRDKGRYTEAVANLT</sequence>
<keyword evidence="1" id="KW-0575">Peroxidase</keyword>
<dbReference type="InterPro" id="IPR000866">
    <property type="entry name" value="AhpC/TSA"/>
</dbReference>
<evidence type="ECO:0000256" key="10">
    <source>
        <dbReference type="ARBA" id="ARBA00067009"/>
    </source>
</evidence>
<comment type="function">
    <text evidence="7">Thiol-specific peroxidase that catalyzes the reduction of hydrogen peroxide and organic hydroperoxides to water and alcohols, respectively. Plays a role in cell protection against oxidative stress by detoxifying peroxides. May represent an important antioxidant defense against cytotoxic peroxides, especially peroxynitrite, which can be formed by activated macrophages during infection.</text>
</comment>
<dbReference type="InterPro" id="IPR036249">
    <property type="entry name" value="Thioredoxin-like_sf"/>
</dbReference>
<evidence type="ECO:0000256" key="6">
    <source>
        <dbReference type="ARBA" id="ARBA00052774"/>
    </source>
</evidence>
<dbReference type="InterPro" id="IPR013766">
    <property type="entry name" value="Thioredoxin_domain"/>
</dbReference>
<keyword evidence="4" id="KW-0676">Redox-active center</keyword>
<evidence type="ECO:0000256" key="5">
    <source>
        <dbReference type="ARBA" id="ARBA00032824"/>
    </source>
</evidence>
<dbReference type="AlphaFoldDB" id="A0AAF0BTW8"/>
<keyword evidence="2" id="KW-0049">Antioxidant</keyword>
<dbReference type="CDD" id="cd03018">
    <property type="entry name" value="PRX_AhpE_like"/>
    <property type="match status" value="1"/>
</dbReference>
<comment type="subunit">
    <text evidence="9">Homodimer. Forms both dimers and octamers; a tightly-associated dimer and a ring-like octamer.</text>
</comment>
<keyword evidence="3" id="KW-0560">Oxidoreductase</keyword>